<dbReference type="PANTHER" id="PTHR22924:SF92">
    <property type="entry name" value="NON-SYMBIOTIC HEMOGLOBIN 2"/>
    <property type="match status" value="1"/>
</dbReference>
<evidence type="ECO:0000256" key="4">
    <source>
        <dbReference type="ARBA" id="ARBA00022490"/>
    </source>
</evidence>
<dbReference type="SUPFAM" id="SSF46458">
    <property type="entry name" value="Globin-like"/>
    <property type="match status" value="1"/>
</dbReference>
<dbReference type="InterPro" id="IPR000971">
    <property type="entry name" value="Globin"/>
</dbReference>
<dbReference type="EMBL" id="GISG01080068">
    <property type="protein sequence ID" value="MBA4631928.1"/>
    <property type="molecule type" value="Transcribed_RNA"/>
</dbReference>
<reference evidence="11" key="2">
    <citation type="submission" date="2020-07" db="EMBL/GenBank/DDBJ databases">
        <authorList>
            <person name="Vera ALvarez R."/>
            <person name="Arias-Moreno D.M."/>
            <person name="Jimenez-Jacinto V."/>
            <person name="Jimenez-Bremont J.F."/>
            <person name="Swaminathan K."/>
            <person name="Moose S.P."/>
            <person name="Guerrero-Gonzalez M.L."/>
            <person name="Marino-Ramirez L."/>
            <person name="Landsman D."/>
            <person name="Rodriguez-Kessler M."/>
            <person name="Delgado-Sanchez P."/>
        </authorList>
    </citation>
    <scope>NUCLEOTIDE SEQUENCE</scope>
    <source>
        <tissue evidence="11">Cladode</tissue>
    </source>
</reference>
<dbReference type="PROSITE" id="PS00208">
    <property type="entry name" value="PLANT_GLOBIN"/>
    <property type="match status" value="1"/>
</dbReference>
<organism evidence="11">
    <name type="scientific">Opuntia streptacantha</name>
    <name type="common">Prickly pear cactus</name>
    <name type="synonym">Opuntia cardona</name>
    <dbReference type="NCBI Taxonomy" id="393608"/>
    <lineage>
        <taxon>Eukaryota</taxon>
        <taxon>Viridiplantae</taxon>
        <taxon>Streptophyta</taxon>
        <taxon>Embryophyta</taxon>
        <taxon>Tracheophyta</taxon>
        <taxon>Spermatophyta</taxon>
        <taxon>Magnoliopsida</taxon>
        <taxon>eudicotyledons</taxon>
        <taxon>Gunneridae</taxon>
        <taxon>Pentapetalae</taxon>
        <taxon>Caryophyllales</taxon>
        <taxon>Cactineae</taxon>
        <taxon>Cactaceae</taxon>
        <taxon>Opuntioideae</taxon>
        <taxon>Opuntia</taxon>
    </lineage>
</organism>
<comment type="subcellular location">
    <subcellularLocation>
        <location evidence="2">Cytoplasm</location>
    </subcellularLocation>
    <subcellularLocation>
        <location evidence="1">Nucleus</location>
    </subcellularLocation>
</comment>
<dbReference type="InterPro" id="IPR012292">
    <property type="entry name" value="Globin/Proto"/>
</dbReference>
<comment type="similarity">
    <text evidence="3 9">Belongs to the plant globin family.</text>
</comment>
<dbReference type="GO" id="GO:0005737">
    <property type="term" value="C:cytoplasm"/>
    <property type="evidence" value="ECO:0007669"/>
    <property type="project" value="UniProtKB-SubCell"/>
</dbReference>
<keyword evidence="7 9" id="KW-0408">Iron</keyword>
<keyword evidence="5 9" id="KW-0349">Heme</keyword>
<evidence type="ECO:0000256" key="3">
    <source>
        <dbReference type="ARBA" id="ARBA00007609"/>
    </source>
</evidence>
<dbReference type="InterPro" id="IPR019824">
    <property type="entry name" value="Leghaemoglobin_Fe_BS"/>
</dbReference>
<evidence type="ECO:0000259" key="10">
    <source>
        <dbReference type="PROSITE" id="PS01033"/>
    </source>
</evidence>
<evidence type="ECO:0000256" key="6">
    <source>
        <dbReference type="ARBA" id="ARBA00022723"/>
    </source>
</evidence>
<dbReference type="GO" id="GO:0020037">
    <property type="term" value="F:heme binding"/>
    <property type="evidence" value="ECO:0007669"/>
    <property type="project" value="InterPro"/>
</dbReference>
<keyword evidence="6 9" id="KW-0479">Metal-binding</keyword>
<dbReference type="PROSITE" id="PS01033">
    <property type="entry name" value="GLOBIN"/>
    <property type="match status" value="1"/>
</dbReference>
<dbReference type="GO" id="GO:0019825">
    <property type="term" value="F:oxygen binding"/>
    <property type="evidence" value="ECO:0007669"/>
    <property type="project" value="InterPro"/>
</dbReference>
<dbReference type="Pfam" id="PF00042">
    <property type="entry name" value="Globin"/>
    <property type="match status" value="1"/>
</dbReference>
<dbReference type="PANTHER" id="PTHR22924">
    <property type="entry name" value="LEGHEMOGLOBIN-RELATED"/>
    <property type="match status" value="1"/>
</dbReference>
<evidence type="ECO:0000256" key="7">
    <source>
        <dbReference type="ARBA" id="ARBA00023004"/>
    </source>
</evidence>
<evidence type="ECO:0000256" key="2">
    <source>
        <dbReference type="ARBA" id="ARBA00004496"/>
    </source>
</evidence>
<sequence length="155" mass="17349">MGFTEREEALVKESWEIMKLSIPEHSLRFFTIILEIAPAAKNMFSFLRDSDEVPQNNPKLKAHAVKVFKMTCESAIQLREKGEVVAGETTLKYLGAIHVKNGVVDAHFEVVKQALLRTVEEAVGEKWNEETKCAWGSAYDQLAAAIKAEMKPEAA</sequence>
<dbReference type="Gene3D" id="1.10.490.10">
    <property type="entry name" value="Globins"/>
    <property type="match status" value="1"/>
</dbReference>
<keyword evidence="8" id="KW-0539">Nucleus</keyword>
<evidence type="ECO:0000256" key="5">
    <source>
        <dbReference type="ARBA" id="ARBA00022617"/>
    </source>
</evidence>
<evidence type="ECO:0000256" key="1">
    <source>
        <dbReference type="ARBA" id="ARBA00004123"/>
    </source>
</evidence>
<dbReference type="CDD" id="cd08923">
    <property type="entry name" value="class1-2_nsHbs_Lbs"/>
    <property type="match status" value="1"/>
</dbReference>
<dbReference type="PRINTS" id="PR00188">
    <property type="entry name" value="PLANTGLOBIN"/>
</dbReference>
<name>A0A7C9D830_OPUST</name>
<dbReference type="InterPro" id="IPR001032">
    <property type="entry name" value="Leghaemoglobin-like"/>
</dbReference>
<reference evidence="11" key="1">
    <citation type="journal article" date="2013" name="J. Plant Res.">
        <title>Effect of fungi and light on seed germination of three Opuntia species from semiarid lands of central Mexico.</title>
        <authorList>
            <person name="Delgado-Sanchez P."/>
            <person name="Jimenez-Bremont J.F."/>
            <person name="Guerrero-Gonzalez Mde L."/>
            <person name="Flores J."/>
        </authorList>
    </citation>
    <scope>NUCLEOTIDE SEQUENCE</scope>
    <source>
        <tissue evidence="11">Cladode</tissue>
    </source>
</reference>
<dbReference type="GO" id="GO:0046872">
    <property type="term" value="F:metal ion binding"/>
    <property type="evidence" value="ECO:0007669"/>
    <property type="project" value="UniProtKB-KW"/>
</dbReference>
<protein>
    <recommendedName>
        <fullName evidence="10">Globin domain-containing protein</fullName>
    </recommendedName>
</protein>
<evidence type="ECO:0000256" key="8">
    <source>
        <dbReference type="ARBA" id="ARBA00023242"/>
    </source>
</evidence>
<feature type="domain" description="Globin" evidence="10">
    <location>
        <begin position="2"/>
        <end position="151"/>
    </location>
</feature>
<evidence type="ECO:0000256" key="9">
    <source>
        <dbReference type="RuleBase" id="RU000625"/>
    </source>
</evidence>
<keyword evidence="4" id="KW-0963">Cytoplasm</keyword>
<dbReference type="InterPro" id="IPR009050">
    <property type="entry name" value="Globin-like_sf"/>
</dbReference>
<dbReference type="AlphaFoldDB" id="A0A7C9D830"/>
<accession>A0A7C9D830</accession>
<evidence type="ECO:0000313" key="11">
    <source>
        <dbReference type="EMBL" id="MBA4631928.1"/>
    </source>
</evidence>
<proteinExistence type="inferred from homology"/>
<dbReference type="GO" id="GO:0005634">
    <property type="term" value="C:nucleus"/>
    <property type="evidence" value="ECO:0007669"/>
    <property type="project" value="UniProtKB-SubCell"/>
</dbReference>